<dbReference type="SFLD" id="SFLDS00029">
    <property type="entry name" value="Radical_SAM"/>
    <property type="match status" value="1"/>
</dbReference>
<dbReference type="EMBL" id="LN713926">
    <property type="protein sequence ID" value="CEK42039.1"/>
    <property type="molecule type" value="Genomic_DNA"/>
</dbReference>
<comment type="cofactor">
    <cofactor evidence="1">
        <name>[4Fe-4S] cluster</name>
        <dbReference type="ChEBI" id="CHEBI:49883"/>
    </cofactor>
</comment>
<dbReference type="CDD" id="cd01335">
    <property type="entry name" value="Radical_SAM"/>
    <property type="match status" value="1"/>
</dbReference>
<evidence type="ECO:0000256" key="4">
    <source>
        <dbReference type="ARBA" id="ARBA00023004"/>
    </source>
</evidence>
<dbReference type="InterPro" id="IPR023867">
    <property type="entry name" value="Sulphatase_maturase_rSAM"/>
</dbReference>
<dbReference type="Gene3D" id="3.20.20.70">
    <property type="entry name" value="Aldolase class I"/>
    <property type="match status" value="1"/>
</dbReference>
<reference evidence="8" key="2">
    <citation type="submission" date="2015-06" db="EMBL/GenBank/DDBJ databases">
        <title>Environmentally co-occuring mercury resistance plasmids are genetically and phenotypically diverse and confer variable context-dependent fitness effects.</title>
        <authorList>
            <person name="Hall J.P.J."/>
            <person name="Harrison E."/>
            <person name="Lilley A.K."/>
            <person name="Paterson S."/>
            <person name="Spiers A.J."/>
            <person name="Brockhurst M.A."/>
        </authorList>
    </citation>
    <scope>NUCLEOTIDE SEQUENCE [LARGE SCALE GENOMIC DNA]</scope>
    <source>
        <strain evidence="8">SBW25</strain>
        <plasmid evidence="8">pQBR57</plasmid>
    </source>
</reference>
<organism evidence="8">
    <name type="scientific">Pseudomonas fluorescens (strain SBW25)</name>
    <dbReference type="NCBI Taxonomy" id="216595"/>
    <lineage>
        <taxon>Bacteria</taxon>
        <taxon>Pseudomonadati</taxon>
        <taxon>Pseudomonadota</taxon>
        <taxon>Gammaproteobacteria</taxon>
        <taxon>Pseudomonadales</taxon>
        <taxon>Pseudomonadaceae</taxon>
        <taxon>Pseudomonas</taxon>
    </lineage>
</organism>
<proteinExistence type="inferred from homology"/>
<dbReference type="Pfam" id="PF04055">
    <property type="entry name" value="Radical_SAM"/>
    <property type="match status" value="1"/>
</dbReference>
<comment type="similarity">
    <text evidence="6">Belongs to the radical SAM superfamily. Anaerobic sulfatase-maturating enzyme family.</text>
</comment>
<dbReference type="AlphaFoldDB" id="A0A0G4E4F0"/>
<keyword evidence="8" id="KW-0614">Plasmid</keyword>
<dbReference type="PANTHER" id="PTHR43273">
    <property type="entry name" value="ANAEROBIC SULFATASE-MATURATING ENZYME HOMOLOG ASLB-RELATED"/>
    <property type="match status" value="1"/>
</dbReference>
<dbReference type="RefSeq" id="WP_255255448.1">
    <property type="nucleotide sequence ID" value="NZ_LN713926.1"/>
</dbReference>
<evidence type="ECO:0000256" key="5">
    <source>
        <dbReference type="ARBA" id="ARBA00023014"/>
    </source>
</evidence>
<geneLocation type="plasmid" evidence="8">
    <name>pQBR57</name>
</geneLocation>
<dbReference type="GO" id="GO:0016491">
    <property type="term" value="F:oxidoreductase activity"/>
    <property type="evidence" value="ECO:0007669"/>
    <property type="project" value="InterPro"/>
</dbReference>
<keyword evidence="3" id="KW-0479">Metal-binding</keyword>
<reference evidence="8" key="1">
    <citation type="submission" date="2014-12" db="EMBL/GenBank/DDBJ databases">
        <authorList>
            <person name="Hall J."/>
        </authorList>
    </citation>
    <scope>NUCLEOTIDE SEQUENCE [LARGE SCALE GENOMIC DNA]</scope>
    <source>
        <strain evidence="8">SBW25</strain>
        <plasmid evidence="8">pQBR57</plasmid>
    </source>
</reference>
<dbReference type="GO" id="GO:0046872">
    <property type="term" value="F:metal ion binding"/>
    <property type="evidence" value="ECO:0007669"/>
    <property type="project" value="UniProtKB-KW"/>
</dbReference>
<dbReference type="SUPFAM" id="SSF102114">
    <property type="entry name" value="Radical SAM enzymes"/>
    <property type="match status" value="1"/>
</dbReference>
<keyword evidence="4" id="KW-0408">Iron</keyword>
<keyword evidence="5" id="KW-0411">Iron-sulfur</keyword>
<gene>
    <name evidence="8" type="ORF">PQBR57_0086</name>
</gene>
<evidence type="ECO:0000256" key="6">
    <source>
        <dbReference type="ARBA" id="ARBA00023601"/>
    </source>
</evidence>
<dbReference type="PANTHER" id="PTHR43273:SF3">
    <property type="entry name" value="ANAEROBIC SULFATASE-MATURATING ENZYME HOMOLOG ASLB-RELATED"/>
    <property type="match status" value="1"/>
</dbReference>
<dbReference type="InterPro" id="IPR007197">
    <property type="entry name" value="rSAM"/>
</dbReference>
<protein>
    <submittedName>
        <fullName evidence="8">GALNS arylsulfatase regulator (Fe-S oxidoreductase)</fullName>
    </submittedName>
</protein>
<evidence type="ECO:0000313" key="8">
    <source>
        <dbReference type="EMBL" id="CEK42039.1"/>
    </source>
</evidence>
<evidence type="ECO:0000259" key="7">
    <source>
        <dbReference type="Pfam" id="PF04055"/>
    </source>
</evidence>
<keyword evidence="2" id="KW-0949">S-adenosyl-L-methionine</keyword>
<feature type="domain" description="Radical SAM core" evidence="7">
    <location>
        <begin position="16"/>
        <end position="124"/>
    </location>
</feature>
<dbReference type="GO" id="GO:0051536">
    <property type="term" value="F:iron-sulfur cluster binding"/>
    <property type="evidence" value="ECO:0007669"/>
    <property type="project" value="UniProtKB-KW"/>
</dbReference>
<dbReference type="SFLD" id="SFLDG01067">
    <property type="entry name" value="SPASM/twitch_domain_containing"/>
    <property type="match status" value="1"/>
</dbReference>
<dbReference type="InterPro" id="IPR013785">
    <property type="entry name" value="Aldolase_TIM"/>
</dbReference>
<sequence>MSDSEKDFDQMIYVRLIEACNLHCAHCFIPNNPKRMEWRDIEAIPSRVRGFARPGQVLLFQFHGGEPTLVGVEFMRKVCVFLRQELSDFIVRFSIQTNLINFDLRWAELYREFFDSQVGVSWDQGIRMMRKGRPETNADFERVFWKHVVELQRIGISPYMVITTTKPLLERFKNPRTLIDFLLEKGIRLVHFERLTKTGYAITNWDWLGVSNREYSLWIGRFAVAYMRFVREERVGVQPINISPLDGLIDSVDRLRNGKAGGYGCLSGKCDTRFHTFDQTGYYSACTALTSETSNRNAVGVAVVEASGLVQARQERQISCQDCRYKPICSSGCMATPKTDESGECAGGYQAFKLLNACIASAESPSLIAVAG</sequence>
<dbReference type="InterPro" id="IPR058240">
    <property type="entry name" value="rSAM_sf"/>
</dbReference>
<evidence type="ECO:0000256" key="3">
    <source>
        <dbReference type="ARBA" id="ARBA00022723"/>
    </source>
</evidence>
<accession>A0A0G4E4F0</accession>
<evidence type="ECO:0000256" key="2">
    <source>
        <dbReference type="ARBA" id="ARBA00022691"/>
    </source>
</evidence>
<evidence type="ECO:0000256" key="1">
    <source>
        <dbReference type="ARBA" id="ARBA00001966"/>
    </source>
</evidence>
<name>A0A0G4E4F0_PSEFS</name>